<organism evidence="1 2">
    <name type="scientific">Planomonospora venezuelensis</name>
    <dbReference type="NCBI Taxonomy" id="1999"/>
    <lineage>
        <taxon>Bacteria</taxon>
        <taxon>Bacillati</taxon>
        <taxon>Actinomycetota</taxon>
        <taxon>Actinomycetes</taxon>
        <taxon>Streptosporangiales</taxon>
        <taxon>Streptosporangiaceae</taxon>
        <taxon>Planomonospora</taxon>
    </lineage>
</organism>
<gene>
    <name evidence="1" type="ORF">FHS22_002307</name>
</gene>
<proteinExistence type="predicted"/>
<keyword evidence="2" id="KW-1185">Reference proteome</keyword>
<name>A0A841D221_PLAVE</name>
<dbReference type="RefSeq" id="WP_184940902.1">
    <property type="nucleotide sequence ID" value="NZ_BAAAWZ010000001.1"/>
</dbReference>
<reference evidence="1 2" key="1">
    <citation type="submission" date="2020-08" db="EMBL/GenBank/DDBJ databases">
        <title>Genomic Encyclopedia of Type Strains, Phase III (KMG-III): the genomes of soil and plant-associated and newly described type strains.</title>
        <authorList>
            <person name="Whitman W."/>
        </authorList>
    </citation>
    <scope>NUCLEOTIDE SEQUENCE [LARGE SCALE GENOMIC DNA]</scope>
    <source>
        <strain evidence="1 2">CECT 3303</strain>
    </source>
</reference>
<accession>A0A841D221</accession>
<protein>
    <submittedName>
        <fullName evidence="1">Uncharacterized protein</fullName>
    </submittedName>
</protein>
<dbReference type="EMBL" id="JACHJJ010000006">
    <property type="protein sequence ID" value="MBB5963033.1"/>
    <property type="molecule type" value="Genomic_DNA"/>
</dbReference>
<evidence type="ECO:0000313" key="2">
    <source>
        <dbReference type="Proteomes" id="UP000562352"/>
    </source>
</evidence>
<sequence>MNRPLVPGLVAEGEADEGFLGVLISRQLRELVRASPYVVDVGATRTVTCDRDQIVTALEELAADCHLIFARDHGRAHTREHGRGHARERGRADGVRYHSHYLVPVVGLGDTEAWPLADPAVWAGLAGSDLTGLPAEPGGVERVAYPREVLAATAPRRGRPVGDYFEYIARNIDLAALAQVPGYADWVAETRTALKGLGYL</sequence>
<evidence type="ECO:0000313" key="1">
    <source>
        <dbReference type="EMBL" id="MBB5963033.1"/>
    </source>
</evidence>
<dbReference type="AlphaFoldDB" id="A0A841D221"/>
<dbReference type="Proteomes" id="UP000562352">
    <property type="component" value="Unassembled WGS sequence"/>
</dbReference>
<comment type="caution">
    <text evidence="1">The sequence shown here is derived from an EMBL/GenBank/DDBJ whole genome shotgun (WGS) entry which is preliminary data.</text>
</comment>